<dbReference type="InterPro" id="IPR004179">
    <property type="entry name" value="Sec63-dom"/>
</dbReference>
<dbReference type="PANTHER" id="PTHR24075">
    <property type="entry name" value="SEC63 DOMAIN-CONTAINING"/>
    <property type="match status" value="1"/>
</dbReference>
<feature type="transmembrane region" description="Helical" evidence="10">
    <location>
        <begin position="192"/>
        <end position="213"/>
    </location>
</feature>
<dbReference type="SMART" id="SM00271">
    <property type="entry name" value="DnaJ"/>
    <property type="match status" value="1"/>
</dbReference>
<sequence>MGRQFEYDESGSTSYFFVLSFLTLYLVPTTITKIYGLFCGSKDQEDTTAQDGPAVVRKKHVAKNSGQGWCRASNVIFVCAWVLFLVLAYAVSDDEVEKQYNPFEILELSADATDREIKKRYRELSLKFHPDRNQDDPEAADHFVRIAKAYEALTDEVTRKNWEQYGNPDGPQERSFGIALPAWLVSEDNKHAVLLLYVLGLLIIVPTVVVMIWRRSQQFVKNKILHKTIAYFFRFMENRKIIEVMAVADEFRERRITLRSTDLETVREVCKNANLGSDPFSKGKKRWRFNNVAHAVATRVLFHAHMERMPVTSEMQADQVVVLELVPMLTQALVEACFVNYRFWLSTAKECMYTCQLLMQARPEAALREPFAMVEEQLNRKAITTLARNKPQPITNLRELFAHSEDELRAMLQPTLGDEAMEDLLIIGSRLPFVTVELTLEDAMGQTYQLDQGDTVYAGEAMQLKFKLVRHDAQSFPESDEGYRLRGLVKPTHEAESEDAEPEAESAEAVVDDEDEDEDEDDVWGAIEKPDKEEGSKELKSRPALCPHYPHAKDEQWWVFVGTEKDKAKHEDHLDSLPLKVMMKDDFEGKFAFGVPRLKGGHVWYPSFYLVSDSYIGLDLEIPMKFKIATSRPVVEEVAEAPAASMSADESKAPVTNDSDSQASDSEDDEEEEGDIPMTLEGILAAARNQQRDDADDILQDDMDW</sequence>
<dbReference type="InterPro" id="IPR035892">
    <property type="entry name" value="C2_domain_sf"/>
</dbReference>
<keyword evidence="8" id="KW-0143">Chaperone</keyword>
<dbReference type="PROSITE" id="PS50076">
    <property type="entry name" value="DNAJ_2"/>
    <property type="match status" value="1"/>
</dbReference>
<evidence type="ECO:0000256" key="2">
    <source>
        <dbReference type="ARBA" id="ARBA00022448"/>
    </source>
</evidence>
<dbReference type="PANTHER" id="PTHR24075:SF0">
    <property type="entry name" value="TRANSLOCATION PROTEIN SEC63 HOMOLOG"/>
    <property type="match status" value="1"/>
</dbReference>
<dbReference type="RefSeq" id="XP_001742625.1">
    <property type="nucleotide sequence ID" value="XM_001742573.1"/>
</dbReference>
<dbReference type="GO" id="GO:0006620">
    <property type="term" value="P:post-translational protein targeting to endoplasmic reticulum membrane"/>
    <property type="evidence" value="ECO:0000318"/>
    <property type="project" value="GO_Central"/>
</dbReference>
<dbReference type="SUPFAM" id="SSF81296">
    <property type="entry name" value="E set domains"/>
    <property type="match status" value="1"/>
</dbReference>
<feature type="compositionally biased region" description="Acidic residues" evidence="9">
    <location>
        <begin position="496"/>
        <end position="523"/>
    </location>
</feature>
<evidence type="ECO:0000256" key="10">
    <source>
        <dbReference type="SAM" id="Phobius"/>
    </source>
</evidence>
<protein>
    <recommendedName>
        <fullName evidence="11">J domain-containing protein</fullName>
    </recommendedName>
</protein>
<dbReference type="AlphaFoldDB" id="A9UPF4"/>
<evidence type="ECO:0000256" key="1">
    <source>
        <dbReference type="ARBA" id="ARBA00004477"/>
    </source>
</evidence>
<dbReference type="Pfam" id="PF00226">
    <property type="entry name" value="DnaJ"/>
    <property type="match status" value="1"/>
</dbReference>
<dbReference type="InterPro" id="IPR036869">
    <property type="entry name" value="J_dom_sf"/>
</dbReference>
<dbReference type="Gene3D" id="2.60.40.150">
    <property type="entry name" value="C2 domain"/>
    <property type="match status" value="1"/>
</dbReference>
<proteinExistence type="predicted"/>
<dbReference type="OMA" id="RAILHAH"/>
<dbReference type="InParanoid" id="A9UPF4"/>
<dbReference type="PRINTS" id="PR00625">
    <property type="entry name" value="JDOMAIN"/>
</dbReference>
<keyword evidence="13" id="KW-1185">Reference proteome</keyword>
<dbReference type="Pfam" id="PF02889">
    <property type="entry name" value="Sec63"/>
    <property type="match status" value="1"/>
</dbReference>
<reference evidence="12 13" key="1">
    <citation type="journal article" date="2008" name="Nature">
        <title>The genome of the choanoflagellate Monosiga brevicollis and the origin of metazoans.</title>
        <authorList>
            <consortium name="JGI Sequencing"/>
            <person name="King N."/>
            <person name="Westbrook M.J."/>
            <person name="Young S.L."/>
            <person name="Kuo A."/>
            <person name="Abedin M."/>
            <person name="Chapman J."/>
            <person name="Fairclough S."/>
            <person name="Hellsten U."/>
            <person name="Isogai Y."/>
            <person name="Letunic I."/>
            <person name="Marr M."/>
            <person name="Pincus D."/>
            <person name="Putnam N."/>
            <person name="Rokas A."/>
            <person name="Wright K.J."/>
            <person name="Zuzow R."/>
            <person name="Dirks W."/>
            <person name="Good M."/>
            <person name="Goodstein D."/>
            <person name="Lemons D."/>
            <person name="Li W."/>
            <person name="Lyons J.B."/>
            <person name="Morris A."/>
            <person name="Nichols S."/>
            <person name="Richter D.J."/>
            <person name="Salamov A."/>
            <person name="Bork P."/>
            <person name="Lim W.A."/>
            <person name="Manning G."/>
            <person name="Miller W.T."/>
            <person name="McGinnis W."/>
            <person name="Shapiro H."/>
            <person name="Tjian R."/>
            <person name="Grigoriev I.V."/>
            <person name="Rokhsar D."/>
        </authorList>
    </citation>
    <scope>NUCLEOTIDE SEQUENCE [LARGE SCALE GENOMIC DNA]</scope>
    <source>
        <strain evidence="13">MX1 / ATCC 50154</strain>
    </source>
</reference>
<dbReference type="FunFam" id="2.60.40.150:FF:000593">
    <property type="entry name" value="Uncharacterized protein"/>
    <property type="match status" value="1"/>
</dbReference>
<evidence type="ECO:0000256" key="6">
    <source>
        <dbReference type="ARBA" id="ARBA00022989"/>
    </source>
</evidence>
<feature type="transmembrane region" description="Helical" evidence="10">
    <location>
        <begin position="15"/>
        <end position="35"/>
    </location>
</feature>
<dbReference type="FunCoup" id="A9UPF4">
    <property type="interactions" value="1517"/>
</dbReference>
<feature type="compositionally biased region" description="Acidic residues" evidence="9">
    <location>
        <begin position="694"/>
        <end position="705"/>
    </location>
</feature>
<organism evidence="12 13">
    <name type="scientific">Monosiga brevicollis</name>
    <name type="common">Choanoflagellate</name>
    <dbReference type="NCBI Taxonomy" id="81824"/>
    <lineage>
        <taxon>Eukaryota</taxon>
        <taxon>Choanoflagellata</taxon>
        <taxon>Craspedida</taxon>
        <taxon>Salpingoecidae</taxon>
        <taxon>Monosiga</taxon>
    </lineage>
</organism>
<dbReference type="SUPFAM" id="SSF46565">
    <property type="entry name" value="Chaperone J-domain"/>
    <property type="match status" value="1"/>
</dbReference>
<keyword evidence="6 10" id="KW-1133">Transmembrane helix</keyword>
<evidence type="ECO:0000256" key="9">
    <source>
        <dbReference type="SAM" id="MobiDB-lite"/>
    </source>
</evidence>
<dbReference type="GO" id="GO:0031207">
    <property type="term" value="C:Sec62/Sec63 complex"/>
    <property type="evidence" value="ECO:0000318"/>
    <property type="project" value="GO_Central"/>
</dbReference>
<evidence type="ECO:0000313" key="13">
    <source>
        <dbReference type="Proteomes" id="UP000001357"/>
    </source>
</evidence>
<dbReference type="eggNOG" id="KOG0721">
    <property type="taxonomic scope" value="Eukaryota"/>
</dbReference>
<feature type="region of interest" description="Disordered" evidence="9">
    <location>
        <begin position="640"/>
        <end position="705"/>
    </location>
</feature>
<feature type="transmembrane region" description="Helical" evidence="10">
    <location>
        <begin position="68"/>
        <end position="91"/>
    </location>
</feature>
<keyword evidence="3 10" id="KW-0812">Transmembrane</keyword>
<evidence type="ECO:0000256" key="8">
    <source>
        <dbReference type="ARBA" id="ARBA00023186"/>
    </source>
</evidence>
<dbReference type="Gene3D" id="1.10.3380.10">
    <property type="entry name" value="Sec63 N-terminal domain-like domain"/>
    <property type="match status" value="1"/>
</dbReference>
<dbReference type="GeneID" id="5887331"/>
<dbReference type="GO" id="GO:0006614">
    <property type="term" value="P:SRP-dependent cotranslational protein targeting to membrane"/>
    <property type="evidence" value="ECO:0000318"/>
    <property type="project" value="GO_Central"/>
</dbReference>
<dbReference type="STRING" id="81824.A9UPF4"/>
<accession>A9UPF4</accession>
<dbReference type="FunFam" id="1.10.287.110:FF:000077">
    <property type="entry name" value="Translocation protein SEC63"/>
    <property type="match status" value="1"/>
</dbReference>
<dbReference type="Gene3D" id="1.10.287.110">
    <property type="entry name" value="DnaJ domain"/>
    <property type="match status" value="1"/>
</dbReference>
<dbReference type="KEGG" id="mbr:MONBRDRAFT_30812"/>
<dbReference type="SUPFAM" id="SSF158702">
    <property type="entry name" value="Sec63 N-terminal domain-like"/>
    <property type="match status" value="1"/>
</dbReference>
<evidence type="ECO:0000313" key="12">
    <source>
        <dbReference type="EMBL" id="EDQ92863.1"/>
    </source>
</evidence>
<name>A9UPF4_MONBE</name>
<gene>
    <name evidence="12" type="ORF">MONBRDRAFT_30812</name>
</gene>
<dbReference type="InterPro" id="IPR001623">
    <property type="entry name" value="DnaJ_domain"/>
</dbReference>
<feature type="domain" description="J" evidence="11">
    <location>
        <begin position="101"/>
        <end position="166"/>
    </location>
</feature>
<keyword evidence="4" id="KW-0256">Endoplasmic reticulum</keyword>
<evidence type="ECO:0000256" key="7">
    <source>
        <dbReference type="ARBA" id="ARBA00023136"/>
    </source>
</evidence>
<evidence type="ECO:0000259" key="11">
    <source>
        <dbReference type="PROSITE" id="PS50076"/>
    </source>
</evidence>
<dbReference type="InterPro" id="IPR014756">
    <property type="entry name" value="Ig_E-set"/>
</dbReference>
<evidence type="ECO:0000256" key="5">
    <source>
        <dbReference type="ARBA" id="ARBA00022927"/>
    </source>
</evidence>
<feature type="compositionally biased region" description="Basic and acidic residues" evidence="9">
    <location>
        <begin position="528"/>
        <end position="541"/>
    </location>
</feature>
<feature type="compositionally biased region" description="Acidic residues" evidence="9">
    <location>
        <begin position="665"/>
        <end position="675"/>
    </location>
</feature>
<dbReference type="GO" id="GO:0008320">
    <property type="term" value="F:protein transmembrane transporter activity"/>
    <property type="evidence" value="ECO:0000318"/>
    <property type="project" value="GO_Central"/>
</dbReference>
<dbReference type="Proteomes" id="UP000001357">
    <property type="component" value="Unassembled WGS sequence"/>
</dbReference>
<keyword evidence="5" id="KW-0653">Protein transport</keyword>
<dbReference type="EMBL" id="CH991543">
    <property type="protein sequence ID" value="EDQ92863.1"/>
    <property type="molecule type" value="Genomic_DNA"/>
</dbReference>
<feature type="region of interest" description="Disordered" evidence="9">
    <location>
        <begin position="492"/>
        <end position="543"/>
    </location>
</feature>
<evidence type="ECO:0000256" key="4">
    <source>
        <dbReference type="ARBA" id="ARBA00022824"/>
    </source>
</evidence>
<keyword evidence="2" id="KW-0813">Transport</keyword>
<keyword evidence="7 10" id="KW-0472">Membrane</keyword>
<dbReference type="SMART" id="SM00973">
    <property type="entry name" value="Sec63"/>
    <property type="match status" value="1"/>
</dbReference>
<dbReference type="CDD" id="cd06257">
    <property type="entry name" value="DnaJ"/>
    <property type="match status" value="1"/>
</dbReference>
<comment type="subcellular location">
    <subcellularLocation>
        <location evidence="1">Endoplasmic reticulum membrane</location>
        <topology evidence="1">Multi-pass membrane protein</topology>
    </subcellularLocation>
</comment>
<evidence type="ECO:0000256" key="3">
    <source>
        <dbReference type="ARBA" id="ARBA00022692"/>
    </source>
</evidence>